<dbReference type="Proteomes" id="UP001189429">
    <property type="component" value="Unassembled WGS sequence"/>
</dbReference>
<gene>
    <name evidence="2" type="ORF">PCOR1329_LOCUS24084</name>
</gene>
<comment type="caution">
    <text evidence="2">The sequence shown here is derived from an EMBL/GenBank/DDBJ whole genome shotgun (WGS) entry which is preliminary data.</text>
</comment>
<evidence type="ECO:0000313" key="2">
    <source>
        <dbReference type="EMBL" id="CAK0823332.1"/>
    </source>
</evidence>
<name>A0ABN9RZE7_9DINO</name>
<dbReference type="EMBL" id="CAUYUJ010008236">
    <property type="protein sequence ID" value="CAK0823332.1"/>
    <property type="molecule type" value="Genomic_DNA"/>
</dbReference>
<proteinExistence type="predicted"/>
<evidence type="ECO:0000256" key="1">
    <source>
        <dbReference type="SAM" id="MobiDB-lite"/>
    </source>
</evidence>
<evidence type="ECO:0000313" key="3">
    <source>
        <dbReference type="Proteomes" id="UP001189429"/>
    </source>
</evidence>
<feature type="region of interest" description="Disordered" evidence="1">
    <location>
        <begin position="108"/>
        <end position="190"/>
    </location>
</feature>
<protein>
    <submittedName>
        <fullName evidence="2">Uncharacterized protein</fullName>
    </submittedName>
</protein>
<sequence>MRDRGIMFATHIHIVSDYMVLLRFGRRAVRYAKILSTAPIRATDNNLDNRTPSMPPAWQKQVVKARSSVAARSCATNYIMREHERQCERAGVRQKAGPLWPARACERLRGNSRGKEGRGRDRERKRPASSAWATVASAAERHWKTSSRDHDDLMHRSISSHAKPRRRPQPCNLLEGEEEEGEEEEETRARARRSAEQHIVLDRAWTLLRPDRGPRGVVLWRKKRCALLTEKRGRRLPRLLRRNRDEDNIGRG</sequence>
<keyword evidence="3" id="KW-1185">Reference proteome</keyword>
<feature type="compositionally biased region" description="Acidic residues" evidence="1">
    <location>
        <begin position="175"/>
        <end position="186"/>
    </location>
</feature>
<accession>A0ABN9RZE7</accession>
<reference evidence="2" key="1">
    <citation type="submission" date="2023-10" db="EMBL/GenBank/DDBJ databases">
        <authorList>
            <person name="Chen Y."/>
            <person name="Shah S."/>
            <person name="Dougan E. K."/>
            <person name="Thang M."/>
            <person name="Chan C."/>
        </authorList>
    </citation>
    <scope>NUCLEOTIDE SEQUENCE [LARGE SCALE GENOMIC DNA]</scope>
</reference>
<organism evidence="2 3">
    <name type="scientific">Prorocentrum cordatum</name>
    <dbReference type="NCBI Taxonomy" id="2364126"/>
    <lineage>
        <taxon>Eukaryota</taxon>
        <taxon>Sar</taxon>
        <taxon>Alveolata</taxon>
        <taxon>Dinophyceae</taxon>
        <taxon>Prorocentrales</taxon>
        <taxon>Prorocentraceae</taxon>
        <taxon>Prorocentrum</taxon>
    </lineage>
</organism>
<feature type="compositionally biased region" description="Basic and acidic residues" evidence="1">
    <location>
        <begin position="108"/>
        <end position="126"/>
    </location>
</feature>
<feature type="compositionally biased region" description="Basic and acidic residues" evidence="1">
    <location>
        <begin position="139"/>
        <end position="155"/>
    </location>
</feature>
<feature type="compositionally biased region" description="Low complexity" evidence="1">
    <location>
        <begin position="128"/>
        <end position="138"/>
    </location>
</feature>